<dbReference type="PROSITE" id="PS50158">
    <property type="entry name" value="ZF_CCHC"/>
    <property type="match status" value="1"/>
</dbReference>
<reference evidence="4" key="1">
    <citation type="submission" date="2021-06" db="EMBL/GenBank/DDBJ databases">
        <authorList>
            <person name="Hodson N. C."/>
            <person name="Mongue J. A."/>
            <person name="Jaron S. K."/>
        </authorList>
    </citation>
    <scope>NUCLEOTIDE SEQUENCE</scope>
</reference>
<evidence type="ECO:0000313" key="4">
    <source>
        <dbReference type="EMBL" id="CAG7728745.1"/>
    </source>
</evidence>
<protein>
    <recommendedName>
        <fullName evidence="3">CCHC-type domain-containing protein</fullName>
    </recommendedName>
</protein>
<evidence type="ECO:0000259" key="3">
    <source>
        <dbReference type="PROSITE" id="PS50158"/>
    </source>
</evidence>
<feature type="compositionally biased region" description="Polar residues" evidence="2">
    <location>
        <begin position="109"/>
        <end position="121"/>
    </location>
</feature>
<dbReference type="GO" id="GO:0008270">
    <property type="term" value="F:zinc ion binding"/>
    <property type="evidence" value="ECO:0007669"/>
    <property type="project" value="UniProtKB-KW"/>
</dbReference>
<accession>A0A8J2JXK2</accession>
<keyword evidence="1" id="KW-0863">Zinc-finger</keyword>
<dbReference type="SMART" id="SM00343">
    <property type="entry name" value="ZnF_C2HC"/>
    <property type="match status" value="1"/>
</dbReference>
<evidence type="ECO:0000256" key="1">
    <source>
        <dbReference type="PROSITE-ProRule" id="PRU00047"/>
    </source>
</evidence>
<dbReference type="AlphaFoldDB" id="A0A8J2JXK2"/>
<dbReference type="Proteomes" id="UP000708208">
    <property type="component" value="Unassembled WGS sequence"/>
</dbReference>
<feature type="domain" description="CCHC-type" evidence="3">
    <location>
        <begin position="216"/>
        <end position="229"/>
    </location>
</feature>
<sequence>MVKGEFLVPYSNMMLEAQKCSQVYKWTPEDTTILDDFRVRLIGCGATRLTTDSTCGLLEASSEKHFLAFNFQPDGFDDGSRPGKTSNEVFSGMCPQNPVNAEEQVAGQERSSPSTSTTCNWTHGRPKTKTSGQSTSQKRGTLLCNVTTCTSTSRTSISSLDLLRGMQRDLDAGDDYFQKDSTVNNVSTTAPKKGAELPQVEELDDPKVDNVSPRLCHRCKKPGHIAKDCYSRLPDIQTQGTLLKYKCQIPPNLFCGTDNIMCQWGNQLLCETMYRETPTRQGGSKPVLQRYFVFEKLNTSVILGCDFLKKIKGKIWFNQTKKKNKVSDIKLNHLVKLSGRQNNEIKELLSKYSDVFSDKIGHGRV</sequence>
<dbReference type="GO" id="GO:0003676">
    <property type="term" value="F:nucleic acid binding"/>
    <property type="evidence" value="ECO:0007669"/>
    <property type="project" value="InterPro"/>
</dbReference>
<dbReference type="Pfam" id="PF00098">
    <property type="entry name" value="zf-CCHC"/>
    <property type="match status" value="1"/>
</dbReference>
<dbReference type="InterPro" id="IPR001878">
    <property type="entry name" value="Znf_CCHC"/>
</dbReference>
<keyword evidence="5" id="KW-1185">Reference proteome</keyword>
<comment type="caution">
    <text evidence="4">The sequence shown here is derived from an EMBL/GenBank/DDBJ whole genome shotgun (WGS) entry which is preliminary data.</text>
</comment>
<proteinExistence type="predicted"/>
<keyword evidence="1" id="KW-0862">Zinc</keyword>
<name>A0A8J2JXK2_9HEXA</name>
<gene>
    <name evidence="4" type="ORF">AFUS01_LOCUS17503</name>
</gene>
<evidence type="ECO:0000313" key="5">
    <source>
        <dbReference type="Proteomes" id="UP000708208"/>
    </source>
</evidence>
<organism evidence="4 5">
    <name type="scientific">Allacma fusca</name>
    <dbReference type="NCBI Taxonomy" id="39272"/>
    <lineage>
        <taxon>Eukaryota</taxon>
        <taxon>Metazoa</taxon>
        <taxon>Ecdysozoa</taxon>
        <taxon>Arthropoda</taxon>
        <taxon>Hexapoda</taxon>
        <taxon>Collembola</taxon>
        <taxon>Symphypleona</taxon>
        <taxon>Sminthuridae</taxon>
        <taxon>Allacma</taxon>
    </lineage>
</organism>
<keyword evidence="1" id="KW-0479">Metal-binding</keyword>
<evidence type="ECO:0000256" key="2">
    <source>
        <dbReference type="SAM" id="MobiDB-lite"/>
    </source>
</evidence>
<dbReference type="EMBL" id="CAJVCH010167944">
    <property type="protein sequence ID" value="CAG7728745.1"/>
    <property type="molecule type" value="Genomic_DNA"/>
</dbReference>
<feature type="region of interest" description="Disordered" evidence="2">
    <location>
        <begin position="102"/>
        <end position="137"/>
    </location>
</feature>